<keyword evidence="3 11" id="KW-0444">Lipid biosynthesis</keyword>
<dbReference type="Gene3D" id="3.40.50.720">
    <property type="entry name" value="NAD(P)-binding Rossmann-like Domain"/>
    <property type="match status" value="1"/>
</dbReference>
<organism evidence="14">
    <name type="scientific">Ceratitis capitata</name>
    <name type="common">Mediterranean fruit fly</name>
    <name type="synonym">Tephritis capitata</name>
    <dbReference type="NCBI Taxonomy" id="7213"/>
    <lineage>
        <taxon>Eukaryota</taxon>
        <taxon>Metazoa</taxon>
        <taxon>Ecdysozoa</taxon>
        <taxon>Arthropoda</taxon>
        <taxon>Hexapoda</taxon>
        <taxon>Insecta</taxon>
        <taxon>Pterygota</taxon>
        <taxon>Neoptera</taxon>
        <taxon>Endopterygota</taxon>
        <taxon>Diptera</taxon>
        <taxon>Brachycera</taxon>
        <taxon>Muscomorpha</taxon>
        <taxon>Tephritoidea</taxon>
        <taxon>Tephritidae</taxon>
        <taxon>Ceratitis</taxon>
        <taxon>Ceratitis</taxon>
    </lineage>
</organism>
<sequence>KPPPRPIYRKFLIQFEFETLRCKRQLKRNSCNFYETMLISQFFVGQEIFITGGSGFIGKGLIEKILRSCPNVAAVYVLLRPKKGKHIEQRLSDILQSKLFERVRQEQPQALKKVHAIAGDCSELGLGINEKDLKLLQNVNIIYHSAASVRFDDPLRDAILMNTRGTYELIKIAETLKQLKVFMHVSTTYCYPNRRIVEEKFYPSYADWRTTIKLAETYDTETLNVFNLKYGDFQPNTYTFTKSLAEQIIKEYKDRLPLVIFRPSIVVSSIEDPVPGWVDNFNGPIGMLVACGIGIFRTSCGEPNIISDFVPVDIVVRAMLIATCRKAAEESNKDQKKMEIINCAAAKICPIRTGEVIEIGKKVIKKTPFEKTLWVPGGSITRCAVWNFIRFVTLHVLMAILVDIALRFTNTKPFLLKLQRRIYAATLALHYFVTTQWDFRNDNFYELDSFVEKDEIGEFGFLQYRDLDYEEFFRMGIQGARVFLLNEPAECSQGALTRMKIYRVLHFLINLIGGVLIIRFVARYIYGMLYSTI</sequence>
<dbReference type="OrthoDB" id="429813at2759"/>
<name>W8C494_CERCA</name>
<keyword evidence="4 11" id="KW-0812">Transmembrane</keyword>
<evidence type="ECO:0000256" key="9">
    <source>
        <dbReference type="ARBA" id="ARBA00023136"/>
    </source>
</evidence>
<evidence type="ECO:0000256" key="10">
    <source>
        <dbReference type="ARBA" id="ARBA00052530"/>
    </source>
</evidence>
<dbReference type="GO" id="GO:0035336">
    <property type="term" value="P:long-chain fatty-acyl-CoA metabolic process"/>
    <property type="evidence" value="ECO:0007669"/>
    <property type="project" value="TreeGrafter"/>
</dbReference>
<dbReference type="PANTHER" id="PTHR11011:SF24">
    <property type="entry name" value="FATTY ACYL-COA REDUCTASE"/>
    <property type="match status" value="1"/>
</dbReference>
<feature type="domain" description="Fatty acyl-CoA reductase C-terminal" evidence="12">
    <location>
        <begin position="394"/>
        <end position="487"/>
    </location>
</feature>
<feature type="transmembrane region" description="Helical" evidence="11">
    <location>
        <begin position="388"/>
        <end position="408"/>
    </location>
</feature>
<dbReference type="GO" id="GO:0080019">
    <property type="term" value="F:alcohol-forming very long-chain fatty acyl-CoA reductase activity"/>
    <property type="evidence" value="ECO:0007669"/>
    <property type="project" value="InterPro"/>
</dbReference>
<evidence type="ECO:0000256" key="6">
    <source>
        <dbReference type="ARBA" id="ARBA00022989"/>
    </source>
</evidence>
<comment type="similarity">
    <text evidence="2 11">Belongs to the fatty acyl-CoA reductase family.</text>
</comment>
<dbReference type="Pfam" id="PF03015">
    <property type="entry name" value="Sterile"/>
    <property type="match status" value="1"/>
</dbReference>
<dbReference type="CDD" id="cd05236">
    <property type="entry name" value="FAR-N_SDR_e"/>
    <property type="match status" value="1"/>
</dbReference>
<dbReference type="InterPro" id="IPR026055">
    <property type="entry name" value="FAR"/>
</dbReference>
<reference evidence="14" key="2">
    <citation type="journal article" date="2014" name="BMC Genomics">
        <title>A genomic perspective to assessing quality of mass-reared SIT flies used in Mediterranean fruit fly (Ceratitis capitata) eradication in California.</title>
        <authorList>
            <person name="Calla B."/>
            <person name="Hall B."/>
            <person name="Hou S."/>
            <person name="Geib S.M."/>
        </authorList>
    </citation>
    <scope>NUCLEOTIDE SEQUENCE</scope>
</reference>
<evidence type="ECO:0000256" key="11">
    <source>
        <dbReference type="RuleBase" id="RU363097"/>
    </source>
</evidence>
<dbReference type="GO" id="GO:0005777">
    <property type="term" value="C:peroxisome"/>
    <property type="evidence" value="ECO:0007669"/>
    <property type="project" value="TreeGrafter"/>
</dbReference>
<dbReference type="GO" id="GO:0016020">
    <property type="term" value="C:membrane"/>
    <property type="evidence" value="ECO:0007669"/>
    <property type="project" value="UniProtKB-SubCell"/>
</dbReference>
<keyword evidence="8 11" id="KW-0443">Lipid metabolism</keyword>
<dbReference type="GO" id="GO:0102965">
    <property type="term" value="F:alcohol-forming long-chain fatty acyl-CoA reductase activity"/>
    <property type="evidence" value="ECO:0007669"/>
    <property type="project" value="UniProtKB-EC"/>
</dbReference>
<evidence type="ECO:0000256" key="7">
    <source>
        <dbReference type="ARBA" id="ARBA00023002"/>
    </source>
</evidence>
<keyword evidence="9 11" id="KW-0472">Membrane</keyword>
<dbReference type="InterPro" id="IPR036291">
    <property type="entry name" value="NAD(P)-bd_dom_sf"/>
</dbReference>
<evidence type="ECO:0000256" key="1">
    <source>
        <dbReference type="ARBA" id="ARBA00004141"/>
    </source>
</evidence>
<comment type="function">
    <text evidence="11">Catalyzes the reduction of fatty acyl-CoA to fatty alcohols.</text>
</comment>
<feature type="non-terminal residue" evidence="14">
    <location>
        <position position="1"/>
    </location>
</feature>
<dbReference type="FunFam" id="3.40.50.720:FF:000143">
    <property type="entry name" value="Fatty acyl-CoA reductase"/>
    <property type="match status" value="1"/>
</dbReference>
<protein>
    <recommendedName>
        <fullName evidence="11">Fatty acyl-CoA reductase</fullName>
        <ecNumber evidence="11">1.2.1.84</ecNumber>
    </recommendedName>
</protein>
<keyword evidence="5 11" id="KW-0521">NADP</keyword>
<evidence type="ECO:0000256" key="8">
    <source>
        <dbReference type="ARBA" id="ARBA00023098"/>
    </source>
</evidence>
<dbReference type="EC" id="1.2.1.84" evidence="11"/>
<dbReference type="SUPFAM" id="SSF51735">
    <property type="entry name" value="NAD(P)-binding Rossmann-fold domains"/>
    <property type="match status" value="1"/>
</dbReference>
<keyword evidence="6 11" id="KW-1133">Transmembrane helix</keyword>
<proteinExistence type="evidence at transcript level"/>
<dbReference type="InterPro" id="IPR013120">
    <property type="entry name" value="FAR_NAD-bd"/>
</dbReference>
<evidence type="ECO:0000256" key="4">
    <source>
        <dbReference type="ARBA" id="ARBA00022692"/>
    </source>
</evidence>
<dbReference type="InterPro" id="IPR033640">
    <property type="entry name" value="FAR_C"/>
</dbReference>
<dbReference type="EMBL" id="GAMC01005674">
    <property type="protein sequence ID" value="JAC00882.1"/>
    <property type="molecule type" value="mRNA"/>
</dbReference>
<comment type="catalytic activity">
    <reaction evidence="10 11">
        <text>a long-chain fatty acyl-CoA + 2 NADPH + 2 H(+) = a long-chain primary fatty alcohol + 2 NADP(+) + CoA</text>
        <dbReference type="Rhea" id="RHEA:52716"/>
        <dbReference type="ChEBI" id="CHEBI:15378"/>
        <dbReference type="ChEBI" id="CHEBI:57287"/>
        <dbReference type="ChEBI" id="CHEBI:57783"/>
        <dbReference type="ChEBI" id="CHEBI:58349"/>
        <dbReference type="ChEBI" id="CHEBI:77396"/>
        <dbReference type="ChEBI" id="CHEBI:83139"/>
        <dbReference type="EC" id="1.2.1.84"/>
    </reaction>
</comment>
<evidence type="ECO:0000256" key="3">
    <source>
        <dbReference type="ARBA" id="ARBA00022516"/>
    </source>
</evidence>
<feature type="domain" description="Thioester reductase (TE)" evidence="13">
    <location>
        <begin position="50"/>
        <end position="319"/>
    </location>
</feature>
<dbReference type="AlphaFoldDB" id="W8C494"/>
<reference evidence="14" key="1">
    <citation type="submission" date="2013-07" db="EMBL/GenBank/DDBJ databases">
        <authorList>
            <person name="Geib S."/>
        </authorList>
    </citation>
    <scope>NUCLEOTIDE SEQUENCE</scope>
</reference>
<keyword evidence="7 11" id="KW-0560">Oxidoreductase</keyword>
<evidence type="ECO:0000259" key="12">
    <source>
        <dbReference type="Pfam" id="PF03015"/>
    </source>
</evidence>
<dbReference type="Pfam" id="PF07993">
    <property type="entry name" value="NAD_binding_4"/>
    <property type="match status" value="1"/>
</dbReference>
<evidence type="ECO:0000259" key="13">
    <source>
        <dbReference type="Pfam" id="PF07993"/>
    </source>
</evidence>
<dbReference type="PANTHER" id="PTHR11011">
    <property type="entry name" value="MALE STERILITY PROTEIN 2-RELATED"/>
    <property type="match status" value="1"/>
</dbReference>
<feature type="transmembrane region" description="Helical" evidence="11">
    <location>
        <begin position="507"/>
        <end position="526"/>
    </location>
</feature>
<gene>
    <name evidence="14" type="primary">FACR1</name>
</gene>
<comment type="subcellular location">
    <subcellularLocation>
        <location evidence="1">Membrane</location>
        <topology evidence="1">Multi-pass membrane protein</topology>
    </subcellularLocation>
</comment>
<evidence type="ECO:0000256" key="2">
    <source>
        <dbReference type="ARBA" id="ARBA00005928"/>
    </source>
</evidence>
<accession>W8C494</accession>
<evidence type="ECO:0000256" key="5">
    <source>
        <dbReference type="ARBA" id="ARBA00022857"/>
    </source>
</evidence>
<dbReference type="CDD" id="cd09071">
    <property type="entry name" value="FAR_C"/>
    <property type="match status" value="1"/>
</dbReference>
<evidence type="ECO:0000313" key="14">
    <source>
        <dbReference type="EMBL" id="JAC00882.1"/>
    </source>
</evidence>